<keyword evidence="2" id="KW-1185">Reference proteome</keyword>
<proteinExistence type="predicted"/>
<evidence type="ECO:0000313" key="1">
    <source>
        <dbReference type="EMBL" id="SFR13348.1"/>
    </source>
</evidence>
<gene>
    <name evidence="1" type="ORF">SAMN05660706_12742</name>
</gene>
<dbReference type="AlphaFoldDB" id="A0A1I6E762"/>
<accession>A0A1I6E762</accession>
<dbReference type="RefSeq" id="WP_092485962.1">
    <property type="nucleotide sequence ID" value="NZ_FOYM01000027.1"/>
</dbReference>
<name>A0A1I6E762_9FIRM</name>
<dbReference type="Proteomes" id="UP000199584">
    <property type="component" value="Unassembled WGS sequence"/>
</dbReference>
<organism evidence="1 2">
    <name type="scientific">Desulfoscipio geothermicus DSM 3669</name>
    <dbReference type="NCBI Taxonomy" id="1121426"/>
    <lineage>
        <taxon>Bacteria</taxon>
        <taxon>Bacillati</taxon>
        <taxon>Bacillota</taxon>
        <taxon>Clostridia</taxon>
        <taxon>Eubacteriales</taxon>
        <taxon>Desulfallaceae</taxon>
        <taxon>Desulfoscipio</taxon>
    </lineage>
</organism>
<sequence length="75" mass="8379">MENNTNPFTLFLILILLILSTDKQADIKLGFVRGLIDQTARSLSTIREGIEAMNTGFEHARVMFTGPDNDHGETK</sequence>
<dbReference type="EMBL" id="FOYM01000027">
    <property type="protein sequence ID" value="SFR13348.1"/>
    <property type="molecule type" value="Genomic_DNA"/>
</dbReference>
<reference evidence="2" key="1">
    <citation type="submission" date="2016-10" db="EMBL/GenBank/DDBJ databases">
        <authorList>
            <person name="Varghese N."/>
            <person name="Submissions S."/>
        </authorList>
    </citation>
    <scope>NUCLEOTIDE SEQUENCE [LARGE SCALE GENOMIC DNA]</scope>
    <source>
        <strain evidence="2">DSM 3669</strain>
    </source>
</reference>
<protein>
    <submittedName>
        <fullName evidence="1">Uncharacterized protein</fullName>
    </submittedName>
</protein>
<evidence type="ECO:0000313" key="2">
    <source>
        <dbReference type="Proteomes" id="UP000199584"/>
    </source>
</evidence>